<reference evidence="1" key="1">
    <citation type="submission" date="2025-08" db="UniProtKB">
        <authorList>
            <consortium name="Ensembl"/>
        </authorList>
    </citation>
    <scope>IDENTIFICATION</scope>
</reference>
<dbReference type="Proteomes" id="UP000472241">
    <property type="component" value="Unplaced"/>
</dbReference>
<evidence type="ECO:0000313" key="2">
    <source>
        <dbReference type="Proteomes" id="UP000472241"/>
    </source>
</evidence>
<sequence length="55" mass="5792">MTNVCLISLRVEKLGEDPLNANTALGGAKGHGPSRAAAHRLGTGLSNLPLFYFLK</sequence>
<proteinExistence type="predicted"/>
<reference evidence="1" key="2">
    <citation type="submission" date="2025-09" db="UniProtKB">
        <authorList>
            <consortium name="Ensembl"/>
        </authorList>
    </citation>
    <scope>IDENTIFICATION</scope>
</reference>
<accession>A0A667IC42</accession>
<keyword evidence="2" id="KW-1185">Reference proteome</keyword>
<dbReference type="Ensembl" id="ENSLCNT00005033144.1">
    <property type="protein sequence ID" value="ENSLCNP00005029691.1"/>
    <property type="gene ID" value="ENSLCNG00005019335.1"/>
</dbReference>
<protein>
    <submittedName>
        <fullName evidence="1">Uncharacterized protein</fullName>
    </submittedName>
</protein>
<organism evidence="1 2">
    <name type="scientific">Lynx canadensis</name>
    <name type="common">Canada lynx</name>
    <name type="synonym">Felis canadensis</name>
    <dbReference type="NCBI Taxonomy" id="61383"/>
    <lineage>
        <taxon>Eukaryota</taxon>
        <taxon>Metazoa</taxon>
        <taxon>Chordata</taxon>
        <taxon>Craniata</taxon>
        <taxon>Vertebrata</taxon>
        <taxon>Euteleostomi</taxon>
        <taxon>Mammalia</taxon>
        <taxon>Eutheria</taxon>
        <taxon>Laurasiatheria</taxon>
        <taxon>Carnivora</taxon>
        <taxon>Feliformia</taxon>
        <taxon>Felidae</taxon>
        <taxon>Felinae</taxon>
        <taxon>Lynx</taxon>
    </lineage>
</organism>
<evidence type="ECO:0000313" key="1">
    <source>
        <dbReference type="Ensembl" id="ENSLCNP00005029691.1"/>
    </source>
</evidence>
<dbReference type="AlphaFoldDB" id="A0A667IC42"/>
<name>A0A667IC42_LYNCA</name>